<dbReference type="CDD" id="cd01948">
    <property type="entry name" value="EAL"/>
    <property type="match status" value="1"/>
</dbReference>
<protein>
    <submittedName>
        <fullName evidence="2">EAL domain-containing protein (Putative c-di-GMP-specific phosphodiesterase class I)</fullName>
    </submittedName>
</protein>
<name>A0ABR6NCU7_9SPHN</name>
<dbReference type="InterPro" id="IPR050706">
    <property type="entry name" value="Cyclic-di-GMP_PDE-like"/>
</dbReference>
<dbReference type="SUPFAM" id="SSF141868">
    <property type="entry name" value="EAL domain-like"/>
    <property type="match status" value="1"/>
</dbReference>
<dbReference type="EMBL" id="JACHKA010000001">
    <property type="protein sequence ID" value="MBB5985107.1"/>
    <property type="molecule type" value="Genomic_DNA"/>
</dbReference>
<dbReference type="RefSeq" id="WP_184151061.1">
    <property type="nucleotide sequence ID" value="NZ_JACHKA010000001.1"/>
</dbReference>
<comment type="caution">
    <text evidence="2">The sequence shown here is derived from an EMBL/GenBank/DDBJ whole genome shotgun (WGS) entry which is preliminary data.</text>
</comment>
<feature type="domain" description="EAL" evidence="1">
    <location>
        <begin position="143"/>
        <end position="401"/>
    </location>
</feature>
<dbReference type="InterPro" id="IPR001633">
    <property type="entry name" value="EAL_dom"/>
</dbReference>
<proteinExistence type="predicted"/>
<dbReference type="Gene3D" id="3.20.20.450">
    <property type="entry name" value="EAL domain"/>
    <property type="match status" value="1"/>
</dbReference>
<dbReference type="PROSITE" id="PS50883">
    <property type="entry name" value="EAL"/>
    <property type="match status" value="1"/>
</dbReference>
<reference evidence="2 3" key="1">
    <citation type="submission" date="2020-08" db="EMBL/GenBank/DDBJ databases">
        <title>Exploring microbial biodiversity for novel pathways involved in the catabolism of aromatic compounds derived from lignin.</title>
        <authorList>
            <person name="Elkins J."/>
        </authorList>
    </citation>
    <scope>NUCLEOTIDE SEQUENCE [LARGE SCALE GENOMIC DNA]</scope>
    <source>
        <strain evidence="2 3">B1D3A</strain>
    </source>
</reference>
<organism evidence="2 3">
    <name type="scientific">Sphingobium lignivorans</name>
    <dbReference type="NCBI Taxonomy" id="2735886"/>
    <lineage>
        <taxon>Bacteria</taxon>
        <taxon>Pseudomonadati</taxon>
        <taxon>Pseudomonadota</taxon>
        <taxon>Alphaproteobacteria</taxon>
        <taxon>Sphingomonadales</taxon>
        <taxon>Sphingomonadaceae</taxon>
        <taxon>Sphingobium</taxon>
    </lineage>
</organism>
<keyword evidence="3" id="KW-1185">Reference proteome</keyword>
<evidence type="ECO:0000313" key="3">
    <source>
        <dbReference type="Proteomes" id="UP001138540"/>
    </source>
</evidence>
<gene>
    <name evidence="2" type="ORF">HNP60_001081</name>
</gene>
<sequence>MARFTLRADNFTQVRLAYGEEAAALALDELAGRVNRLLRGSGSATPELDGRVDCRLSSLAAMEDAASADACRSWLWSLCAAMSCLPVEAGEGSVLLLLSGAWDLPPPSVAPEELRGIAPWQHETVAGDADRAPGSRAERYRADMALAADLMSAISPDAAARPDADRLLLLWQPVRDAREPEDSLYYEALLRVVDRDGERLSPQSTLGAFERLGLSRVLDHHIVSRVLTELELDPDVRLGVNISAYSARRDPWWDDVARRLRAMPSVARRLTIEITETAALPDISAAVRFVTCMKRLGCHIALDDFGAGYASIRHLLALAPDVVKIDRAFLQRATLDDRGRGVFTHLAGLAASLAPTVIAEGVETEDQAALCRSLGIDWQQGYLWGRPSAGRVWRVAGDWRSAAVLARPNAAHFSVAPPAMLPGASPVSAAFIGPAGAGA</sequence>
<dbReference type="Proteomes" id="UP001138540">
    <property type="component" value="Unassembled WGS sequence"/>
</dbReference>
<dbReference type="SMART" id="SM00052">
    <property type="entry name" value="EAL"/>
    <property type="match status" value="1"/>
</dbReference>
<dbReference type="Pfam" id="PF00563">
    <property type="entry name" value="EAL"/>
    <property type="match status" value="1"/>
</dbReference>
<evidence type="ECO:0000313" key="2">
    <source>
        <dbReference type="EMBL" id="MBB5985107.1"/>
    </source>
</evidence>
<dbReference type="PANTHER" id="PTHR33121">
    <property type="entry name" value="CYCLIC DI-GMP PHOSPHODIESTERASE PDEF"/>
    <property type="match status" value="1"/>
</dbReference>
<evidence type="ECO:0000259" key="1">
    <source>
        <dbReference type="PROSITE" id="PS50883"/>
    </source>
</evidence>
<dbReference type="InterPro" id="IPR035919">
    <property type="entry name" value="EAL_sf"/>
</dbReference>
<dbReference type="PANTHER" id="PTHR33121:SF23">
    <property type="entry name" value="CYCLIC DI-GMP PHOSPHODIESTERASE PDEB"/>
    <property type="match status" value="1"/>
</dbReference>
<accession>A0ABR6NCU7</accession>